<dbReference type="GO" id="GO:0051996">
    <property type="term" value="F:squalene synthase [NAD(P)H] activity"/>
    <property type="evidence" value="ECO:0007669"/>
    <property type="project" value="InterPro"/>
</dbReference>
<gene>
    <name evidence="2" type="ORF">UABAM_03674</name>
</gene>
<organism evidence="2 3">
    <name type="scientific">Uabimicrobium amorphum</name>
    <dbReference type="NCBI Taxonomy" id="2596890"/>
    <lineage>
        <taxon>Bacteria</taxon>
        <taxon>Pseudomonadati</taxon>
        <taxon>Planctomycetota</taxon>
        <taxon>Candidatus Uabimicrobiia</taxon>
        <taxon>Candidatus Uabimicrobiales</taxon>
        <taxon>Candidatus Uabimicrobiaceae</taxon>
        <taxon>Candidatus Uabimicrobium</taxon>
    </lineage>
</organism>
<dbReference type="AlphaFoldDB" id="A0A5S9INS2"/>
<dbReference type="GO" id="GO:0004311">
    <property type="term" value="F:geranylgeranyl diphosphate synthase activity"/>
    <property type="evidence" value="ECO:0007669"/>
    <property type="project" value="InterPro"/>
</dbReference>
<dbReference type="GO" id="GO:0016117">
    <property type="term" value="P:carotenoid biosynthetic process"/>
    <property type="evidence" value="ECO:0007669"/>
    <property type="project" value="UniProtKB-ARBA"/>
</dbReference>
<dbReference type="EMBL" id="AP019860">
    <property type="protein sequence ID" value="BBM85308.1"/>
    <property type="molecule type" value="Genomic_DNA"/>
</dbReference>
<dbReference type="CDD" id="cd00683">
    <property type="entry name" value="Trans_IPPS_HH"/>
    <property type="match status" value="1"/>
</dbReference>
<dbReference type="InterPro" id="IPR008949">
    <property type="entry name" value="Isoprenoid_synthase_dom_sf"/>
</dbReference>
<dbReference type="InterPro" id="IPR002060">
    <property type="entry name" value="Squ/phyt_synthse"/>
</dbReference>
<dbReference type="RefSeq" id="WP_151969418.1">
    <property type="nucleotide sequence ID" value="NZ_AP019860.1"/>
</dbReference>
<dbReference type="OrthoDB" id="9787280at2"/>
<keyword evidence="1" id="KW-0808">Transferase</keyword>
<dbReference type="SFLD" id="SFLDG01018">
    <property type="entry name" value="Squalene/Phytoene_Synthase_Lik"/>
    <property type="match status" value="1"/>
</dbReference>
<dbReference type="SFLD" id="SFLDG01212">
    <property type="entry name" value="Phytoene_synthase_like"/>
    <property type="match status" value="1"/>
</dbReference>
<dbReference type="InterPro" id="IPR019845">
    <property type="entry name" value="Squalene/phytoene_synthase_CS"/>
</dbReference>
<dbReference type="InterPro" id="IPR033904">
    <property type="entry name" value="Trans_IPPS_HH"/>
</dbReference>
<dbReference type="SFLD" id="SFLDS00005">
    <property type="entry name" value="Isoprenoid_Synthase_Type_I"/>
    <property type="match status" value="1"/>
</dbReference>
<name>A0A5S9INS2_UABAM</name>
<dbReference type="KEGG" id="uam:UABAM_03674"/>
<reference evidence="2 3" key="1">
    <citation type="submission" date="2019-08" db="EMBL/GenBank/DDBJ databases">
        <title>Complete genome sequence of Candidatus Uab amorphum.</title>
        <authorList>
            <person name="Shiratori T."/>
            <person name="Suzuki S."/>
            <person name="Kakizawa Y."/>
            <person name="Ishida K."/>
        </authorList>
    </citation>
    <scope>NUCLEOTIDE SEQUENCE [LARGE SCALE GENOMIC DNA]</scope>
    <source>
        <strain evidence="2 3">SRT547</strain>
    </source>
</reference>
<dbReference type="Proteomes" id="UP000326354">
    <property type="component" value="Chromosome"/>
</dbReference>
<dbReference type="Gene3D" id="1.10.600.10">
    <property type="entry name" value="Farnesyl Diphosphate Synthase"/>
    <property type="match status" value="1"/>
</dbReference>
<dbReference type="PROSITE" id="PS01045">
    <property type="entry name" value="SQUALEN_PHYTOEN_SYN_2"/>
    <property type="match status" value="1"/>
</dbReference>
<proteinExistence type="predicted"/>
<keyword evidence="3" id="KW-1185">Reference proteome</keyword>
<evidence type="ECO:0000313" key="3">
    <source>
        <dbReference type="Proteomes" id="UP000326354"/>
    </source>
</evidence>
<dbReference type="PANTHER" id="PTHR31480">
    <property type="entry name" value="BIFUNCTIONAL LYCOPENE CYCLASE/PHYTOENE SYNTHASE"/>
    <property type="match status" value="1"/>
</dbReference>
<dbReference type="InterPro" id="IPR044843">
    <property type="entry name" value="Trans_IPPS_bact-type"/>
</dbReference>
<protein>
    <submittedName>
        <fullName evidence="2">Phytoene synthase</fullName>
    </submittedName>
</protein>
<evidence type="ECO:0000313" key="2">
    <source>
        <dbReference type="EMBL" id="BBM85308.1"/>
    </source>
</evidence>
<dbReference type="Pfam" id="PF00494">
    <property type="entry name" value="SQS_PSY"/>
    <property type="match status" value="1"/>
</dbReference>
<accession>A0A5S9INS2</accession>
<dbReference type="SUPFAM" id="SSF48576">
    <property type="entry name" value="Terpenoid synthases"/>
    <property type="match status" value="1"/>
</dbReference>
<sequence length="320" mass="37317">MHNNDNFADIIAKGSKSFSLASKFFPKHLRNDIHILYAWCRYCDDKIDNQILGHSNSQKEISTKEVLQNIYHRTFQNLDVSITSPENIFEHFSVLVGKYNIPHKYIRDFLMGMKSDVDGKSYHSTEDLIEYCYQVAGTVGVMITHIVGCRNREALNYAIDLGIAMQLTNIVRDIVDDFQQGRLYIPGEIMDKHNLQPQDILSPQHRKELFSIGNELLFLADQYYQSSRKGMKFLHFNARVPIAMGCEIYREIGREIYRRGDKSWNKRTKVSKLSKYLKAFKGLSLAISIEYQNFKRSIAQKSYREIPKEYEKVDLFEQAL</sequence>
<evidence type="ECO:0000256" key="1">
    <source>
        <dbReference type="ARBA" id="ARBA00022679"/>
    </source>
</evidence>